<keyword evidence="4" id="KW-1003">Cell membrane</keyword>
<dbReference type="SMART" id="SM00382">
    <property type="entry name" value="AAA"/>
    <property type="match status" value="1"/>
</dbReference>
<keyword evidence="6" id="KW-0067">ATP-binding</keyword>
<dbReference type="STRING" id="351160.RCIX1829"/>
<dbReference type="SUPFAM" id="SSF52540">
    <property type="entry name" value="P-loop containing nucleoside triphosphate hydrolases"/>
    <property type="match status" value="1"/>
</dbReference>
<dbReference type="Pfam" id="PF00005">
    <property type="entry name" value="ABC_tran"/>
    <property type="match status" value="1"/>
</dbReference>
<evidence type="ECO:0000256" key="8">
    <source>
        <dbReference type="ARBA" id="ARBA00023136"/>
    </source>
</evidence>
<proteinExistence type="inferred from homology"/>
<dbReference type="InterPro" id="IPR003593">
    <property type="entry name" value="AAA+_ATPase"/>
</dbReference>
<dbReference type="InterPro" id="IPR027417">
    <property type="entry name" value="P-loop_NTPase"/>
</dbReference>
<dbReference type="PANTHER" id="PTHR42711:SF5">
    <property type="entry name" value="ABC TRANSPORTER ATP-BINDING PROTEIN NATA"/>
    <property type="match status" value="1"/>
</dbReference>
<comment type="similarity">
    <text evidence="2">Belongs to the ABC transporter superfamily.</text>
</comment>
<evidence type="ECO:0000313" key="10">
    <source>
        <dbReference type="EMBL" id="CAJ37016.1"/>
    </source>
</evidence>
<dbReference type="PROSITE" id="PS00211">
    <property type="entry name" value="ABC_TRANSPORTER_1"/>
    <property type="match status" value="1"/>
</dbReference>
<accession>Q0W3M7</accession>
<keyword evidence="3" id="KW-0813">Transport</keyword>
<evidence type="ECO:0000259" key="9">
    <source>
        <dbReference type="PROSITE" id="PS50893"/>
    </source>
</evidence>
<dbReference type="InterPro" id="IPR003439">
    <property type="entry name" value="ABC_transporter-like_ATP-bd"/>
</dbReference>
<gene>
    <name evidence="10" type="ORF">RCIX1829</name>
</gene>
<keyword evidence="8" id="KW-0472">Membrane</keyword>
<dbReference type="GO" id="GO:0005524">
    <property type="term" value="F:ATP binding"/>
    <property type="evidence" value="ECO:0007669"/>
    <property type="project" value="UniProtKB-KW"/>
</dbReference>
<comment type="subcellular location">
    <subcellularLocation>
        <location evidence="1">Cell membrane</location>
    </subcellularLocation>
</comment>
<dbReference type="KEGG" id="rci:RCIX1829"/>
<dbReference type="GO" id="GO:0005886">
    <property type="term" value="C:plasma membrane"/>
    <property type="evidence" value="ECO:0007669"/>
    <property type="project" value="UniProtKB-SubCell"/>
</dbReference>
<protein>
    <submittedName>
        <fullName evidence="10">ABC-type transport system, ATPase component</fullName>
    </submittedName>
</protein>
<evidence type="ECO:0000256" key="2">
    <source>
        <dbReference type="ARBA" id="ARBA00005417"/>
    </source>
</evidence>
<evidence type="ECO:0000256" key="7">
    <source>
        <dbReference type="ARBA" id="ARBA00022967"/>
    </source>
</evidence>
<keyword evidence="5" id="KW-0547">Nucleotide-binding</keyword>
<sequence>MMANAMAIVEGSDLVKDYNGLRAVDHVSFSIPRTECFGFLGPNGAGKTTVMKMIYCRSPVTRGDILVNGMSVKTEPRRIKALIGVATQDDNLDRDLTVCENLMVYSRYFDIPHRTARKRIAELLSFFDLLEKADTPVDDLSGGMRRKLIVARALVNDPELLILDEPTTGLDPQARRQIWDTIIRLKDGGKTIVLTTHYMDEAQELCDRIAVMFGGRILEYGSPAELIGRVVGTSVCEVYAPEEAQVSAIRDQVKGSIEQVGSRLYVYGNDAEVLRNKCEAATGRRHIVRKTNLEDVFLKLTGRQLK</sequence>
<name>Q0W3M7_METAR</name>
<keyword evidence="11" id="KW-1185">Reference proteome</keyword>
<evidence type="ECO:0000256" key="6">
    <source>
        <dbReference type="ARBA" id="ARBA00022840"/>
    </source>
</evidence>
<dbReference type="FunFam" id="3.40.50.300:FF:000589">
    <property type="entry name" value="ABC transporter, ATP-binding subunit"/>
    <property type="match status" value="1"/>
</dbReference>
<dbReference type="GO" id="GO:0016887">
    <property type="term" value="F:ATP hydrolysis activity"/>
    <property type="evidence" value="ECO:0007669"/>
    <property type="project" value="InterPro"/>
</dbReference>
<dbReference type="AlphaFoldDB" id="Q0W3M7"/>
<reference evidence="10 11" key="1">
    <citation type="journal article" date="2006" name="Science">
        <title>Genome of rice cluster I archaea -- the key methane producers in the rice rhizosphere.</title>
        <authorList>
            <person name="Erkel C."/>
            <person name="Kube M."/>
            <person name="Reinhardt R."/>
            <person name="Liesack W."/>
        </authorList>
    </citation>
    <scope>NUCLEOTIDE SEQUENCE [LARGE SCALE GENOMIC DNA]</scope>
    <source>
        <strain evidence="11">DSM 22066 / NBRC 105507 / MRE50</strain>
    </source>
</reference>
<dbReference type="PROSITE" id="PS50893">
    <property type="entry name" value="ABC_TRANSPORTER_2"/>
    <property type="match status" value="1"/>
</dbReference>
<evidence type="ECO:0000256" key="1">
    <source>
        <dbReference type="ARBA" id="ARBA00004236"/>
    </source>
</evidence>
<feature type="domain" description="ABC transporter" evidence="9">
    <location>
        <begin position="9"/>
        <end position="239"/>
    </location>
</feature>
<dbReference type="eggNOG" id="arCOG00194">
    <property type="taxonomic scope" value="Archaea"/>
</dbReference>
<evidence type="ECO:0000256" key="3">
    <source>
        <dbReference type="ARBA" id="ARBA00022448"/>
    </source>
</evidence>
<organism evidence="10 11">
    <name type="scientific">Methanocella arvoryzae (strain DSM 22066 / NBRC 105507 / MRE50)</name>
    <dbReference type="NCBI Taxonomy" id="351160"/>
    <lineage>
        <taxon>Archaea</taxon>
        <taxon>Methanobacteriati</taxon>
        <taxon>Methanobacteriota</taxon>
        <taxon>Stenosarchaea group</taxon>
        <taxon>Methanomicrobia</taxon>
        <taxon>Methanocellales</taxon>
        <taxon>Methanocellaceae</taxon>
        <taxon>Methanocella</taxon>
    </lineage>
</organism>
<dbReference type="EMBL" id="AM114193">
    <property type="protein sequence ID" value="CAJ37016.1"/>
    <property type="molecule type" value="Genomic_DNA"/>
</dbReference>
<dbReference type="Gene3D" id="3.40.50.300">
    <property type="entry name" value="P-loop containing nucleotide triphosphate hydrolases"/>
    <property type="match status" value="1"/>
</dbReference>
<dbReference type="Proteomes" id="UP000000663">
    <property type="component" value="Chromosome"/>
</dbReference>
<dbReference type="InterPro" id="IPR050763">
    <property type="entry name" value="ABC_transporter_ATP-binding"/>
</dbReference>
<evidence type="ECO:0000313" key="11">
    <source>
        <dbReference type="Proteomes" id="UP000000663"/>
    </source>
</evidence>
<dbReference type="PANTHER" id="PTHR42711">
    <property type="entry name" value="ABC TRANSPORTER ATP-BINDING PROTEIN"/>
    <property type="match status" value="1"/>
</dbReference>
<keyword evidence="7" id="KW-1278">Translocase</keyword>
<evidence type="ECO:0000256" key="5">
    <source>
        <dbReference type="ARBA" id="ARBA00022741"/>
    </source>
</evidence>
<dbReference type="InterPro" id="IPR017871">
    <property type="entry name" value="ABC_transporter-like_CS"/>
</dbReference>
<evidence type="ECO:0000256" key="4">
    <source>
        <dbReference type="ARBA" id="ARBA00022475"/>
    </source>
</evidence>